<gene>
    <name evidence="1" type="ORF">JWJ88_12490</name>
</gene>
<evidence type="ECO:0000313" key="1">
    <source>
        <dbReference type="EMBL" id="QRZ14305.1"/>
    </source>
</evidence>
<geneLocation type="plasmid" evidence="1 2">
    <name>p1</name>
</geneLocation>
<dbReference type="Pfam" id="PF13811">
    <property type="entry name" value="DUF4186"/>
    <property type="match status" value="1"/>
</dbReference>
<evidence type="ECO:0000313" key="2">
    <source>
        <dbReference type="Proteomes" id="UP000663629"/>
    </source>
</evidence>
<keyword evidence="1" id="KW-0614">Plasmid</keyword>
<dbReference type="RefSeq" id="WP_205295282.1">
    <property type="nucleotide sequence ID" value="NZ_CP070369.1"/>
</dbReference>
<reference evidence="1 2" key="1">
    <citation type="submission" date="2021-02" db="EMBL/GenBank/DDBJ databases">
        <title>Paracoccus methylovroum sp.nov., a new methanol and methylamine utilizing methylotrophic denitrifer.</title>
        <authorList>
            <person name="Timsy T."/>
            <person name="Behrendt U."/>
            <person name="Ulrich A."/>
            <person name="Spanner T."/>
            <person name="Foesel B.U."/>
            <person name="Horn M.A."/>
            <person name="Kolb S."/>
        </authorList>
    </citation>
    <scope>NUCLEOTIDE SEQUENCE [LARGE SCALE GENOMIC DNA]</scope>
    <source>
        <strain evidence="1 2">H4-D09</strain>
        <plasmid evidence="1 2">p1</plasmid>
    </source>
</reference>
<dbReference type="EMBL" id="CP070369">
    <property type="protein sequence ID" value="QRZ14305.1"/>
    <property type="molecule type" value="Genomic_DNA"/>
</dbReference>
<proteinExistence type="predicted"/>
<accession>A0ABX7JJ91</accession>
<protein>
    <submittedName>
        <fullName evidence="1">DUF4186 domain-containing protein</fullName>
    </submittedName>
</protein>
<organism evidence="1 2">
    <name type="scientific">Paracoccus methylovorus</name>
    <dbReference type="NCBI Taxonomy" id="2812658"/>
    <lineage>
        <taxon>Bacteria</taxon>
        <taxon>Pseudomonadati</taxon>
        <taxon>Pseudomonadota</taxon>
        <taxon>Alphaproteobacteria</taxon>
        <taxon>Rhodobacterales</taxon>
        <taxon>Paracoccaceae</taxon>
        <taxon>Paracoccus</taxon>
    </lineage>
</organism>
<dbReference type="InterPro" id="IPR020378">
    <property type="entry name" value="DUF4186"/>
</dbReference>
<dbReference type="Proteomes" id="UP000663629">
    <property type="component" value="Plasmid p1"/>
</dbReference>
<sequence length="119" mass="13248">MTGDALFARLARSDFRRRFRLGPRERAYLAAKGTGTIRSHAADFIAARLAPALPKNDGRQTPMRGHPVFIAQHATATCCRSCLAKWHAIPPGRALTEAEQARIVDILMRWIEQGGLQDR</sequence>
<keyword evidence="2" id="KW-1185">Reference proteome</keyword>
<name>A0ABX7JJ91_9RHOB</name>